<evidence type="ECO:0000259" key="3">
    <source>
        <dbReference type="PROSITE" id="PS51186"/>
    </source>
</evidence>
<evidence type="ECO:0000313" key="4">
    <source>
        <dbReference type="EMBL" id="CAI3948038.1"/>
    </source>
</evidence>
<gene>
    <name evidence="5" type="ORF">R53529_LOCUS1555</name>
    <name evidence="4" type="ORF">R53530_LOCUS1649</name>
</gene>
<feature type="domain" description="N-acetyltransferase" evidence="3">
    <location>
        <begin position="3"/>
        <end position="159"/>
    </location>
</feature>
<evidence type="ECO:0000313" key="5">
    <source>
        <dbReference type="EMBL" id="CAI3948541.1"/>
    </source>
</evidence>
<evidence type="ECO:0000256" key="1">
    <source>
        <dbReference type="ARBA" id="ARBA00022679"/>
    </source>
</evidence>
<keyword evidence="1" id="KW-0808">Transferase</keyword>
<keyword evidence="2" id="KW-0012">Acyltransferase</keyword>
<reference evidence="4" key="1">
    <citation type="submission" date="2022-10" db="EMBL/GenBank/DDBJ databases">
        <authorList>
            <person name="Botero Cardona J."/>
        </authorList>
    </citation>
    <scope>NUCLEOTIDE SEQUENCE</scope>
    <source>
        <strain evidence="4">LMG 31819</strain>
        <strain evidence="5">R-53529</strain>
    </source>
</reference>
<dbReference type="InterPro" id="IPR000182">
    <property type="entry name" value="GNAT_dom"/>
</dbReference>
<dbReference type="RefSeq" id="WP_271789987.1">
    <property type="nucleotide sequence ID" value="NZ_CAMXCM010000004.1"/>
</dbReference>
<sequence length="159" mass="18357">MSLNIREFRENDATQFLEIVRYLQAYELAIYDRMKPVEAIDSWYIQTLQEQCQRENGYILVAELDSVIVGFATIFTKVPQRGEFDELDFTYGLISHISVSPQARGLGVGKQLMQACEQRAKDAGCKWLRIPALGRNQQARAIYEHLGFEEQYVVLEKCL</sequence>
<organism evidence="4 6">
    <name type="scientific">Commensalibacter communis</name>
    <dbReference type="NCBI Taxonomy" id="2972786"/>
    <lineage>
        <taxon>Bacteria</taxon>
        <taxon>Pseudomonadati</taxon>
        <taxon>Pseudomonadota</taxon>
        <taxon>Alphaproteobacteria</taxon>
        <taxon>Acetobacterales</taxon>
        <taxon>Acetobacteraceae</taxon>
    </lineage>
</organism>
<evidence type="ECO:0000313" key="7">
    <source>
        <dbReference type="Proteomes" id="UP001154259"/>
    </source>
</evidence>
<dbReference type="Proteomes" id="UP001154259">
    <property type="component" value="Unassembled WGS sequence"/>
</dbReference>
<comment type="caution">
    <text evidence="4">The sequence shown here is derived from an EMBL/GenBank/DDBJ whole genome shotgun (WGS) entry which is preliminary data.</text>
</comment>
<dbReference type="CDD" id="cd04301">
    <property type="entry name" value="NAT_SF"/>
    <property type="match status" value="1"/>
</dbReference>
<dbReference type="EMBL" id="CAMXCM010000004">
    <property type="protein sequence ID" value="CAI3948038.1"/>
    <property type="molecule type" value="Genomic_DNA"/>
</dbReference>
<keyword evidence="7" id="KW-1185">Reference proteome</keyword>
<dbReference type="PANTHER" id="PTHR43877:SF2">
    <property type="entry name" value="AMINOALKYLPHOSPHONATE N-ACETYLTRANSFERASE-RELATED"/>
    <property type="match status" value="1"/>
</dbReference>
<evidence type="ECO:0000313" key="6">
    <source>
        <dbReference type="Proteomes" id="UP001154255"/>
    </source>
</evidence>
<dbReference type="EMBL" id="CAMXCS010000003">
    <property type="protein sequence ID" value="CAI3948541.1"/>
    <property type="molecule type" value="Genomic_DNA"/>
</dbReference>
<protein>
    <submittedName>
        <fullName evidence="4 5">Ribosomal protein S18 acetylase RimI and related acetyltransferases (RimI)</fullName>
    </submittedName>
</protein>
<dbReference type="GO" id="GO:0016747">
    <property type="term" value="F:acyltransferase activity, transferring groups other than amino-acyl groups"/>
    <property type="evidence" value="ECO:0007669"/>
    <property type="project" value="InterPro"/>
</dbReference>
<evidence type="ECO:0000256" key="2">
    <source>
        <dbReference type="ARBA" id="ARBA00023315"/>
    </source>
</evidence>
<dbReference type="PROSITE" id="PS51186">
    <property type="entry name" value="GNAT"/>
    <property type="match status" value="1"/>
</dbReference>
<name>A0A9W4TP13_9PROT</name>
<dbReference type="AlphaFoldDB" id="A0A9W4TP13"/>
<keyword evidence="4" id="KW-0687">Ribonucleoprotein</keyword>
<dbReference type="Gene3D" id="3.40.630.30">
    <property type="match status" value="1"/>
</dbReference>
<dbReference type="Pfam" id="PF00583">
    <property type="entry name" value="Acetyltransf_1"/>
    <property type="match status" value="1"/>
</dbReference>
<keyword evidence="4" id="KW-0689">Ribosomal protein</keyword>
<dbReference type="PANTHER" id="PTHR43877">
    <property type="entry name" value="AMINOALKYLPHOSPHONATE N-ACETYLTRANSFERASE-RELATED-RELATED"/>
    <property type="match status" value="1"/>
</dbReference>
<proteinExistence type="predicted"/>
<dbReference type="Proteomes" id="UP001154255">
    <property type="component" value="Unassembled WGS sequence"/>
</dbReference>
<dbReference type="InterPro" id="IPR016181">
    <property type="entry name" value="Acyl_CoA_acyltransferase"/>
</dbReference>
<dbReference type="InterPro" id="IPR050832">
    <property type="entry name" value="Bact_Acetyltransf"/>
</dbReference>
<dbReference type="GO" id="GO:0005840">
    <property type="term" value="C:ribosome"/>
    <property type="evidence" value="ECO:0007669"/>
    <property type="project" value="UniProtKB-KW"/>
</dbReference>
<dbReference type="SUPFAM" id="SSF55729">
    <property type="entry name" value="Acyl-CoA N-acyltransferases (Nat)"/>
    <property type="match status" value="1"/>
</dbReference>
<accession>A0A9W4TP13</accession>